<feature type="compositionally biased region" description="Low complexity" evidence="1">
    <location>
        <begin position="98"/>
        <end position="111"/>
    </location>
</feature>
<name>A0A8X6MRR7_NEPPI</name>
<dbReference type="Proteomes" id="UP000887013">
    <property type="component" value="Unassembled WGS sequence"/>
</dbReference>
<keyword evidence="3" id="KW-1185">Reference proteome</keyword>
<comment type="caution">
    <text evidence="2">The sequence shown here is derived from an EMBL/GenBank/DDBJ whole genome shotgun (WGS) entry which is preliminary data.</text>
</comment>
<evidence type="ECO:0000313" key="3">
    <source>
        <dbReference type="Proteomes" id="UP000887013"/>
    </source>
</evidence>
<feature type="compositionally biased region" description="Polar residues" evidence="1">
    <location>
        <begin position="88"/>
        <end position="97"/>
    </location>
</feature>
<dbReference type="AlphaFoldDB" id="A0A8X6MRR7"/>
<sequence length="148" mass="15887">MIIFCFFTTYSQRGKCKLWERLANSNRKEDPIAERFIEVKASPEHAENVDSQPPSSPEAPEGIIERIQERPVSENIVIEADVHRIDYNSPSRTSAATSVQSPSAPSDSQPSGVTATTSPIKLPSSVSDPSSGITDSLDAAASQGPSSN</sequence>
<evidence type="ECO:0000313" key="2">
    <source>
        <dbReference type="EMBL" id="GFS74346.1"/>
    </source>
</evidence>
<feature type="compositionally biased region" description="Polar residues" evidence="1">
    <location>
        <begin position="112"/>
        <end position="134"/>
    </location>
</feature>
<proteinExistence type="predicted"/>
<dbReference type="EMBL" id="BMAW01001518">
    <property type="protein sequence ID" value="GFS74346.1"/>
    <property type="molecule type" value="Genomic_DNA"/>
</dbReference>
<reference evidence="2" key="1">
    <citation type="submission" date="2020-08" db="EMBL/GenBank/DDBJ databases">
        <title>Multicomponent nature underlies the extraordinary mechanical properties of spider dragline silk.</title>
        <authorList>
            <person name="Kono N."/>
            <person name="Nakamura H."/>
            <person name="Mori M."/>
            <person name="Yoshida Y."/>
            <person name="Ohtoshi R."/>
            <person name="Malay A.D."/>
            <person name="Moran D.A.P."/>
            <person name="Tomita M."/>
            <person name="Numata K."/>
            <person name="Arakawa K."/>
        </authorList>
    </citation>
    <scope>NUCLEOTIDE SEQUENCE</scope>
</reference>
<evidence type="ECO:0000256" key="1">
    <source>
        <dbReference type="SAM" id="MobiDB-lite"/>
    </source>
</evidence>
<feature type="region of interest" description="Disordered" evidence="1">
    <location>
        <begin position="38"/>
        <end position="71"/>
    </location>
</feature>
<organism evidence="2 3">
    <name type="scientific">Nephila pilipes</name>
    <name type="common">Giant wood spider</name>
    <name type="synonym">Nephila maculata</name>
    <dbReference type="NCBI Taxonomy" id="299642"/>
    <lineage>
        <taxon>Eukaryota</taxon>
        <taxon>Metazoa</taxon>
        <taxon>Ecdysozoa</taxon>
        <taxon>Arthropoda</taxon>
        <taxon>Chelicerata</taxon>
        <taxon>Arachnida</taxon>
        <taxon>Araneae</taxon>
        <taxon>Araneomorphae</taxon>
        <taxon>Entelegynae</taxon>
        <taxon>Araneoidea</taxon>
        <taxon>Nephilidae</taxon>
        <taxon>Nephila</taxon>
    </lineage>
</organism>
<gene>
    <name evidence="2" type="ORF">NPIL_368731</name>
</gene>
<feature type="region of interest" description="Disordered" evidence="1">
    <location>
        <begin position="85"/>
        <end position="148"/>
    </location>
</feature>
<feature type="compositionally biased region" description="Basic and acidic residues" evidence="1">
    <location>
        <begin position="38"/>
        <end position="48"/>
    </location>
</feature>
<accession>A0A8X6MRR7</accession>
<protein>
    <submittedName>
        <fullName evidence="2">Uncharacterized protein</fullName>
    </submittedName>
</protein>